<gene>
    <name evidence="3" type="ORF">RND61_13700</name>
</gene>
<comment type="caution">
    <text evidence="3">The sequence shown here is derived from an EMBL/GenBank/DDBJ whole genome shotgun (WGS) entry which is preliminary data.</text>
</comment>
<evidence type="ECO:0000313" key="3">
    <source>
        <dbReference type="EMBL" id="MDT9683118.1"/>
    </source>
</evidence>
<accession>A0ABU3QK30</accession>
<dbReference type="InterPro" id="IPR050154">
    <property type="entry name" value="UbiB_kinase"/>
</dbReference>
<dbReference type="PANTHER" id="PTHR10566">
    <property type="entry name" value="CHAPERONE-ACTIVITY OF BC1 COMPLEX CABC1 -RELATED"/>
    <property type="match status" value="1"/>
</dbReference>
<name>A0ABU3QK30_9ACTN</name>
<protein>
    <submittedName>
        <fullName evidence="3">AarF/UbiB family protein</fullName>
    </submittedName>
</protein>
<proteinExistence type="inferred from homology"/>
<dbReference type="PANTHER" id="PTHR10566:SF113">
    <property type="entry name" value="PROTEIN ACTIVITY OF BC1 COMPLEX KINASE 7, CHLOROPLASTIC"/>
    <property type="match status" value="1"/>
</dbReference>
<dbReference type="InterPro" id="IPR011009">
    <property type="entry name" value="Kinase-like_dom_sf"/>
</dbReference>
<dbReference type="SUPFAM" id="SSF56112">
    <property type="entry name" value="Protein kinase-like (PK-like)"/>
    <property type="match status" value="1"/>
</dbReference>
<dbReference type="Proteomes" id="UP001250181">
    <property type="component" value="Unassembled WGS sequence"/>
</dbReference>
<evidence type="ECO:0000259" key="2">
    <source>
        <dbReference type="PROSITE" id="PS50011"/>
    </source>
</evidence>
<sequence>MNLARSRLLARIAYHIVHASVRKGAPGTVGAVAGGTTGEVAHAVAVREAFEALGPLYMKVGQVLSTRPDIVAAPIAKELEHLHDRAAALPFHLLEPVLEESLGRTWHRRFRRFDTERPLGTASLAQVHAATLTDGRRVAVKIQRPGIRPLMEQDMRTLRRLARFFAKRAPAFNATIDVEAMLGVVFDAMRPELDFTLEARNMDRARVAARRFSLVTVPRPLDATPKVLIQSLAAGTSIRDANPARFTRDERRAIGHQLLAFMFHGYFTDMTFHADPHPGNVLVAAGHPATLIDWGMIGHIDRRQSMSLMLGLLSLSQNDGHALAKAWVEMGKVTPWADVSAFTQDMAALVPKIASASLEELNFGAALTSVLASSTRRGIQTSSTISILGKSFANAEGSVRCLAPELSVTDVFRREVRGIVAAYLREASSDQQAARTLMEELISSLSMPGEIRGIIRDLSHQDLTLQVAHAAKQRLSPRDDRADARLRRALQAASLAALVWRAAQRRRP</sequence>
<evidence type="ECO:0000313" key="4">
    <source>
        <dbReference type="Proteomes" id="UP001250181"/>
    </source>
</evidence>
<dbReference type="CDD" id="cd05121">
    <property type="entry name" value="ABC1_ADCK3-like"/>
    <property type="match status" value="1"/>
</dbReference>
<evidence type="ECO:0000256" key="1">
    <source>
        <dbReference type="ARBA" id="ARBA00009670"/>
    </source>
</evidence>
<dbReference type="InterPro" id="IPR004147">
    <property type="entry name" value="ABC1_dom"/>
</dbReference>
<organism evidence="3 4">
    <name type="scientific">Streptomyces tamarix</name>
    <dbReference type="NCBI Taxonomy" id="3078565"/>
    <lineage>
        <taxon>Bacteria</taxon>
        <taxon>Bacillati</taxon>
        <taxon>Actinomycetota</taxon>
        <taxon>Actinomycetes</taxon>
        <taxon>Kitasatosporales</taxon>
        <taxon>Streptomycetaceae</taxon>
        <taxon>Streptomyces</taxon>
    </lineage>
</organism>
<keyword evidence="4" id="KW-1185">Reference proteome</keyword>
<reference evidence="3 4" key="1">
    <citation type="submission" date="2023-09" db="EMBL/GenBank/DDBJ databases">
        <title>Streptomyces sp. nov.: A antagonism against Alternaria gaisen Producing Streptochlin, Isolated from Tamarix root soil.</title>
        <authorList>
            <person name="Chen Y."/>
        </authorList>
    </citation>
    <scope>NUCLEOTIDE SEQUENCE [LARGE SCALE GENOMIC DNA]</scope>
    <source>
        <strain evidence="3 4">TRM76323</strain>
    </source>
</reference>
<dbReference type="RefSeq" id="WP_315878195.1">
    <property type="nucleotide sequence ID" value="NZ_JAWCTQ010000014.1"/>
</dbReference>
<dbReference type="EMBL" id="JAWCTQ010000014">
    <property type="protein sequence ID" value="MDT9683118.1"/>
    <property type="molecule type" value="Genomic_DNA"/>
</dbReference>
<dbReference type="PROSITE" id="PS50011">
    <property type="entry name" value="PROTEIN_KINASE_DOM"/>
    <property type="match status" value="1"/>
</dbReference>
<dbReference type="Pfam" id="PF03109">
    <property type="entry name" value="ABC1"/>
    <property type="match status" value="1"/>
</dbReference>
<dbReference type="InterPro" id="IPR000719">
    <property type="entry name" value="Prot_kinase_dom"/>
</dbReference>
<feature type="domain" description="Protein kinase" evidence="2">
    <location>
        <begin position="113"/>
        <end position="508"/>
    </location>
</feature>
<comment type="similarity">
    <text evidence="1">Belongs to the protein kinase superfamily. ADCK protein kinase family.</text>
</comment>